<keyword evidence="1" id="KW-1133">Transmembrane helix</keyword>
<reference evidence="2 3" key="1">
    <citation type="submission" date="2016-09" db="EMBL/GenBank/DDBJ databases">
        <authorList>
            <person name="Capua I."/>
            <person name="De Benedictis P."/>
            <person name="Joannis T."/>
            <person name="Lombin L.H."/>
            <person name="Cattoli G."/>
        </authorList>
    </citation>
    <scope>NUCLEOTIDE SEQUENCE [LARGE SCALE GENOMIC DNA]</scope>
    <source>
        <strain evidence="2 3">ANC 4671</strain>
    </source>
</reference>
<dbReference type="PANTHER" id="PTHR40278">
    <property type="entry name" value="DNA UTILIZATION PROTEIN HOFN"/>
    <property type="match status" value="1"/>
</dbReference>
<dbReference type="AlphaFoldDB" id="A0A1E7R191"/>
<dbReference type="InterPro" id="IPR007813">
    <property type="entry name" value="PilN"/>
</dbReference>
<feature type="transmembrane region" description="Helical" evidence="1">
    <location>
        <begin position="21"/>
        <end position="43"/>
    </location>
</feature>
<dbReference type="GO" id="GO:0043107">
    <property type="term" value="P:type IV pilus-dependent motility"/>
    <property type="evidence" value="ECO:0007669"/>
    <property type="project" value="TreeGrafter"/>
</dbReference>
<dbReference type="EMBL" id="MKKK01000056">
    <property type="protein sequence ID" value="OEY93075.1"/>
    <property type="molecule type" value="Genomic_DNA"/>
</dbReference>
<dbReference type="GO" id="GO:0043683">
    <property type="term" value="P:type IV pilus assembly"/>
    <property type="evidence" value="ECO:0007669"/>
    <property type="project" value="TreeGrafter"/>
</dbReference>
<comment type="caution">
    <text evidence="2">The sequence shown here is derived from an EMBL/GenBank/DDBJ whole genome shotgun (WGS) entry which is preliminary data.</text>
</comment>
<sequence>MAKINLLPWREELRERRKKEFFTTSILIAILGVAATFMVYMYYSHLLDNQNQANQQIVTANQQLDQKLKSLDGLQTRRDEIIQRMKLIQDLQAVRPVAVHIFDEMTKLTPNNMYLTSFSRTGDKFTLEGRAQDPNIVSEFLRNLGSSPWFRNAFMNSFVAAEAKAQQQGAVTPRPEDSYGNFVVTVDLGDTVSAVNAAQPEAKAGVTP</sequence>
<dbReference type="RefSeq" id="WP_070070646.1">
    <property type="nucleotide sequence ID" value="NZ_MKKK01000056.1"/>
</dbReference>
<keyword evidence="1" id="KW-0472">Membrane</keyword>
<dbReference type="PANTHER" id="PTHR40278:SF2">
    <property type="entry name" value="TYPE IV PILUS INNER MEMBRANE COMPONENT PILN"/>
    <property type="match status" value="1"/>
</dbReference>
<organism evidence="2 3">
    <name type="scientific">Acinetobacter qingfengensis</name>
    <dbReference type="NCBI Taxonomy" id="1262585"/>
    <lineage>
        <taxon>Bacteria</taxon>
        <taxon>Pseudomonadati</taxon>
        <taxon>Pseudomonadota</taxon>
        <taxon>Gammaproteobacteria</taxon>
        <taxon>Moraxellales</taxon>
        <taxon>Moraxellaceae</taxon>
        <taxon>Acinetobacter</taxon>
    </lineage>
</organism>
<keyword evidence="1" id="KW-0812">Transmembrane</keyword>
<dbReference type="STRING" id="1262585.BJI46_04865"/>
<evidence type="ECO:0000313" key="2">
    <source>
        <dbReference type="EMBL" id="OEY93075.1"/>
    </source>
</evidence>
<dbReference type="Pfam" id="PF05137">
    <property type="entry name" value="PilN"/>
    <property type="match status" value="1"/>
</dbReference>
<keyword evidence="3" id="KW-1185">Reference proteome</keyword>
<dbReference type="InterPro" id="IPR052534">
    <property type="entry name" value="Extracell_DNA_Util/SecSys_Comp"/>
</dbReference>
<protein>
    <submittedName>
        <fullName evidence="2">Uncharacterized protein</fullName>
    </submittedName>
</protein>
<evidence type="ECO:0000256" key="1">
    <source>
        <dbReference type="SAM" id="Phobius"/>
    </source>
</evidence>
<gene>
    <name evidence="2" type="ORF">BJI46_04865</name>
</gene>
<name>A0A1E7R191_9GAMM</name>
<evidence type="ECO:0000313" key="3">
    <source>
        <dbReference type="Proteomes" id="UP000185895"/>
    </source>
</evidence>
<proteinExistence type="predicted"/>
<accession>A0A1E7R191</accession>
<dbReference type="OrthoDB" id="5296173at2"/>
<dbReference type="Proteomes" id="UP000185895">
    <property type="component" value="Unassembled WGS sequence"/>
</dbReference>